<proteinExistence type="predicted"/>
<dbReference type="RefSeq" id="WP_250248522.1">
    <property type="nucleotide sequence ID" value="NZ_CP097753.1"/>
</dbReference>
<protein>
    <submittedName>
        <fullName evidence="2">Division/outer membrane stress-associated lipid-binding lipoprotein</fullName>
    </submittedName>
</protein>
<gene>
    <name evidence="2" type="primary">dolP</name>
    <name evidence="2" type="ORF">M9393_03005</name>
</gene>
<reference evidence="2" key="1">
    <citation type="submission" date="2022-05" db="EMBL/GenBank/DDBJ databases">
        <title>Impact of host demography and evolutionary history on endosymbiont molecular evolution: a test in carpenter ants (Genus Camponotus) and their Blochmannia endosymbionts.</title>
        <authorList>
            <person name="Manthey J.D."/>
            <person name="Giron J.C."/>
            <person name="Hruska J.P."/>
        </authorList>
    </citation>
    <scope>NUCLEOTIDE SEQUENCE</scope>
    <source>
        <strain evidence="2">C-039</strain>
    </source>
</reference>
<evidence type="ECO:0000259" key="1">
    <source>
        <dbReference type="PROSITE" id="PS50914"/>
    </source>
</evidence>
<keyword evidence="2" id="KW-0449">Lipoprotein</keyword>
<dbReference type="Pfam" id="PF04972">
    <property type="entry name" value="BON"/>
    <property type="match status" value="2"/>
</dbReference>
<accession>A0A9Q8X154</accession>
<dbReference type="InterPro" id="IPR007055">
    <property type="entry name" value="BON_dom"/>
</dbReference>
<sequence>MNIRYHVVQLLLILFSVLVLQACCSSMLAIGTAAFITTAWHDPRTIGTQLDDNILETSITYAFNKHQHIKKYARIKPTVYQGNVLLTGQAPSASFIKEAIKIVTKINGTKNIYNAIRQGTPICLQSIFADALISNQIRLNLFLKRDIRASSIKIVTENKEVFLLGQVTYAEGKYAEKIANTTNRVKNVTTTFSYIGNAVVTNHKYKSFIQ</sequence>
<name>A0A9Q8X154_9ENTR</name>
<feature type="domain" description="BON" evidence="1">
    <location>
        <begin position="51"/>
        <end position="120"/>
    </location>
</feature>
<dbReference type="Proteomes" id="UP001056209">
    <property type="component" value="Chromosome"/>
</dbReference>
<dbReference type="PROSITE" id="PS50914">
    <property type="entry name" value="BON"/>
    <property type="match status" value="2"/>
</dbReference>
<dbReference type="EMBL" id="CP097753">
    <property type="protein sequence ID" value="URJ28115.1"/>
    <property type="molecule type" value="Genomic_DNA"/>
</dbReference>
<dbReference type="InterPro" id="IPR051686">
    <property type="entry name" value="Lipoprotein_DolP"/>
</dbReference>
<dbReference type="PANTHER" id="PTHR34606">
    <property type="entry name" value="BON DOMAIN-CONTAINING PROTEIN"/>
    <property type="match status" value="1"/>
</dbReference>
<evidence type="ECO:0000313" key="3">
    <source>
        <dbReference type="Proteomes" id="UP001056209"/>
    </source>
</evidence>
<organism evidence="2 3">
    <name type="scientific">Candidatus Blochmannia vicinus</name>
    <name type="common">nom. nud.</name>
    <dbReference type="NCBI Taxonomy" id="251540"/>
    <lineage>
        <taxon>Bacteria</taxon>
        <taxon>Pseudomonadati</taxon>
        <taxon>Pseudomonadota</taxon>
        <taxon>Gammaproteobacteria</taxon>
        <taxon>Enterobacterales</taxon>
        <taxon>Enterobacteriaceae</taxon>
        <taxon>ant endosymbionts</taxon>
        <taxon>Candidatus Blochmanniella</taxon>
    </lineage>
</organism>
<dbReference type="AlphaFoldDB" id="A0A9Q8X154"/>
<evidence type="ECO:0000313" key="2">
    <source>
        <dbReference type="EMBL" id="URJ28115.1"/>
    </source>
</evidence>
<feature type="domain" description="BON" evidence="1">
    <location>
        <begin position="129"/>
        <end position="196"/>
    </location>
</feature>
<dbReference type="NCBIfam" id="NF008247">
    <property type="entry name" value="PRK11023.1"/>
    <property type="match status" value="1"/>
</dbReference>
<dbReference type="PROSITE" id="PS51257">
    <property type="entry name" value="PROKAR_LIPOPROTEIN"/>
    <property type="match status" value="1"/>
</dbReference>
<dbReference type="PANTHER" id="PTHR34606:SF4">
    <property type="entry name" value="OUTER MEMBRANE LIPOPROTEIN DOLP"/>
    <property type="match status" value="1"/>
</dbReference>